<keyword evidence="2" id="KW-1003">Cell membrane</keyword>
<gene>
    <name evidence="9" type="ORF">Zm00014a_034965</name>
</gene>
<proteinExistence type="inferred from homology"/>
<comment type="subcellular location">
    <subcellularLocation>
        <location evidence="1">Cell membrane</location>
        <topology evidence="1">Single-pass membrane protein</topology>
    </subcellularLocation>
</comment>
<dbReference type="GO" id="GO:0006952">
    <property type="term" value="P:defense response"/>
    <property type="evidence" value="ECO:0007669"/>
    <property type="project" value="UniProtKB-KW"/>
</dbReference>
<evidence type="ECO:0000256" key="2">
    <source>
        <dbReference type="ARBA" id="ARBA00022475"/>
    </source>
</evidence>
<keyword evidence="6" id="KW-0175">Coiled coil</keyword>
<dbReference type="ExpressionAtlas" id="A0A3L6DQ74">
    <property type="expression patterns" value="baseline and differential"/>
</dbReference>
<feature type="region of interest" description="Disordered" evidence="7">
    <location>
        <begin position="128"/>
        <end position="230"/>
    </location>
</feature>
<dbReference type="PROSITE" id="PS01031">
    <property type="entry name" value="SHSP"/>
    <property type="match status" value="1"/>
</dbReference>
<evidence type="ECO:0000256" key="3">
    <source>
        <dbReference type="ARBA" id="ARBA00022821"/>
    </source>
</evidence>
<name>A0A3L6DQ74_MAIZE</name>
<keyword evidence="3" id="KW-0611">Plant defense</keyword>
<dbReference type="SUPFAM" id="SSF49764">
    <property type="entry name" value="HSP20-like chaperones"/>
    <property type="match status" value="1"/>
</dbReference>
<evidence type="ECO:0000313" key="9">
    <source>
        <dbReference type="EMBL" id="PWZ10790.1"/>
    </source>
</evidence>
<dbReference type="Proteomes" id="UP000251960">
    <property type="component" value="Chromosome 8"/>
</dbReference>
<feature type="domain" description="SHSP" evidence="8">
    <location>
        <begin position="34"/>
        <end position="141"/>
    </location>
</feature>
<feature type="compositionally biased region" description="Basic and acidic residues" evidence="7">
    <location>
        <begin position="140"/>
        <end position="195"/>
    </location>
</feature>
<feature type="coiled-coil region" evidence="6">
    <location>
        <begin position="231"/>
        <end position="258"/>
    </location>
</feature>
<feature type="compositionally biased region" description="Basic and acidic residues" evidence="7">
    <location>
        <begin position="208"/>
        <end position="230"/>
    </location>
</feature>
<dbReference type="Pfam" id="PF00011">
    <property type="entry name" value="HSP20"/>
    <property type="match status" value="1"/>
</dbReference>
<dbReference type="GO" id="GO:0005886">
    <property type="term" value="C:plasma membrane"/>
    <property type="evidence" value="ECO:0007669"/>
    <property type="project" value="UniProtKB-SubCell"/>
</dbReference>
<dbReference type="InterPro" id="IPR008978">
    <property type="entry name" value="HSP20-like_chaperone"/>
</dbReference>
<evidence type="ECO:0000256" key="7">
    <source>
        <dbReference type="SAM" id="MobiDB-lite"/>
    </source>
</evidence>
<dbReference type="EMBL" id="NCVQ01000009">
    <property type="protein sequence ID" value="PWZ10790.1"/>
    <property type="molecule type" value="Genomic_DNA"/>
</dbReference>
<comment type="similarity">
    <text evidence="4 5">Belongs to the small heat shock protein (HSP20) family.</text>
</comment>
<evidence type="ECO:0000259" key="8">
    <source>
        <dbReference type="PROSITE" id="PS01031"/>
    </source>
</evidence>
<dbReference type="InterPro" id="IPR002068">
    <property type="entry name" value="A-crystallin/Hsp20_dom"/>
</dbReference>
<evidence type="ECO:0000256" key="1">
    <source>
        <dbReference type="ARBA" id="ARBA00004162"/>
    </source>
</evidence>
<dbReference type="PANTHER" id="PTHR43670:SF7">
    <property type="entry name" value="OS01G0588000 PROTEIN"/>
    <property type="match status" value="1"/>
</dbReference>
<keyword evidence="2" id="KW-0472">Membrane</keyword>
<dbReference type="AlphaFoldDB" id="A0A3L6DQ74"/>
<evidence type="ECO:0000256" key="4">
    <source>
        <dbReference type="PROSITE-ProRule" id="PRU00285"/>
    </source>
</evidence>
<comment type="caution">
    <text evidence="9">The sequence shown here is derived from an EMBL/GenBank/DDBJ whole genome shotgun (WGS) entry which is preliminary data.</text>
</comment>
<sequence length="304" mass="33408">MASTQAPAAADNVDPVYEWLDDGASYLLRLDLPAEQTTLKTHGCSFHLPSPCWLNQIMEGFKKEDFRVHVDGEGRLTVIGNRKPTPGGGGKALRLHKTFQLPNTANLDTITGRFDGNVLTLTVPKLLAGADAPTTPPPQAKEEARVAGDKQDQADKLPARVGRGREETTEERRTTETERTSLAARSKEEDEEKAKPMVALPPQSSEKASGDHQRDDQQDGKAQADHREMVAREAARRIEAARARVAEAKAKAERERKCEHWKERAVEEGLKLAEAVNNKKEVIATAVAAFTLGVFVSSRLFSRT</sequence>
<evidence type="ECO:0000256" key="6">
    <source>
        <dbReference type="SAM" id="Coils"/>
    </source>
</evidence>
<organism evidence="9">
    <name type="scientific">Zea mays</name>
    <name type="common">Maize</name>
    <dbReference type="NCBI Taxonomy" id="4577"/>
    <lineage>
        <taxon>Eukaryota</taxon>
        <taxon>Viridiplantae</taxon>
        <taxon>Streptophyta</taxon>
        <taxon>Embryophyta</taxon>
        <taxon>Tracheophyta</taxon>
        <taxon>Spermatophyta</taxon>
        <taxon>Magnoliopsida</taxon>
        <taxon>Liliopsida</taxon>
        <taxon>Poales</taxon>
        <taxon>Poaceae</taxon>
        <taxon>PACMAD clade</taxon>
        <taxon>Panicoideae</taxon>
        <taxon>Andropogonodae</taxon>
        <taxon>Andropogoneae</taxon>
        <taxon>Tripsacinae</taxon>
        <taxon>Zea</taxon>
    </lineage>
</organism>
<evidence type="ECO:0000256" key="5">
    <source>
        <dbReference type="RuleBase" id="RU003616"/>
    </source>
</evidence>
<protein>
    <recommendedName>
        <fullName evidence="8">SHSP domain-containing protein</fullName>
    </recommendedName>
</protein>
<reference evidence="9" key="1">
    <citation type="journal article" date="2018" name="Nat. Genet.">
        <title>Extensive intraspecific gene order and gene structural variations between Mo17 and other maize genomes.</title>
        <authorList>
            <person name="Sun S."/>
            <person name="Zhou Y."/>
            <person name="Chen J."/>
            <person name="Shi J."/>
            <person name="Zhao H."/>
            <person name="Zhao H."/>
            <person name="Song W."/>
            <person name="Zhang M."/>
            <person name="Cui Y."/>
            <person name="Dong X."/>
            <person name="Liu H."/>
            <person name="Ma X."/>
            <person name="Jiao Y."/>
            <person name="Wang B."/>
            <person name="Wei X."/>
            <person name="Stein J.C."/>
            <person name="Glaubitz J.C."/>
            <person name="Lu F."/>
            <person name="Yu G."/>
            <person name="Liang C."/>
            <person name="Fengler K."/>
            <person name="Li B."/>
            <person name="Rafalski A."/>
            <person name="Schnable P.S."/>
            <person name="Ware D.H."/>
            <person name="Buckler E.S."/>
            <person name="Lai J."/>
        </authorList>
    </citation>
    <scope>NUCLEOTIDE SEQUENCE [LARGE SCALE GENOMIC DNA]</scope>
    <source>
        <tissue evidence="9">Seedling</tissue>
    </source>
</reference>
<accession>A0A3L6DQ74</accession>
<dbReference type="CDD" id="cd06464">
    <property type="entry name" value="ACD_sHsps-like"/>
    <property type="match status" value="1"/>
</dbReference>
<dbReference type="PANTHER" id="PTHR43670">
    <property type="entry name" value="HEAT SHOCK PROTEIN 26"/>
    <property type="match status" value="1"/>
</dbReference>
<dbReference type="Gene3D" id="2.60.40.790">
    <property type="match status" value="1"/>
</dbReference>